<evidence type="ECO:0000313" key="2">
    <source>
        <dbReference type="Proteomes" id="UP000326061"/>
    </source>
</evidence>
<name>A0AAJ4A2V6_9BACT</name>
<reference evidence="2" key="1">
    <citation type="submission" date="2019-06" db="EMBL/GenBank/DDBJ databases">
        <title>Sulfurimonas gotlandica sp. nov., a chemoautotrophic and psychrotolerant epsilonproteobacterium isolated from a pelagic redoxcline, and an emended description of the genus Sulfurimonas.</title>
        <authorList>
            <person name="Wang S."/>
            <person name="Jiang L."/>
            <person name="Shao Z."/>
        </authorList>
    </citation>
    <scope>NUCLEOTIDE SEQUENCE [LARGE SCALE GENOMIC DNA]</scope>
    <source>
        <strain evidence="2">1-1N</strain>
    </source>
</reference>
<keyword evidence="2" id="KW-1185">Reference proteome</keyword>
<dbReference type="RefSeq" id="WP_152298947.1">
    <property type="nucleotide sequence ID" value="NZ_CP041166.1"/>
</dbReference>
<dbReference type="Proteomes" id="UP000326061">
    <property type="component" value="Chromosome"/>
</dbReference>
<dbReference type="KEGG" id="suln:FJR47_02745"/>
<dbReference type="EMBL" id="CP041166">
    <property type="protein sequence ID" value="QFR42884.1"/>
    <property type="molecule type" value="Genomic_DNA"/>
</dbReference>
<evidence type="ECO:0000313" key="1">
    <source>
        <dbReference type="EMBL" id="QFR42884.1"/>
    </source>
</evidence>
<sequence>MRKKRNIVYKKTTVRDKRSFLRSLDLFTKNNNEAFIENTNLESLNEITFYSPLNKLKSLYWLDEPVQCSLKDFDFQYKLFSTVDPINISYEDSPYKLGEFKSGSGMIYSKIVSDTRLSDYTFVMNEINNLISISRKVNYNTALQDIIEEYTYKYSDDTNEWITYFFNGYDVEEKIKKIEAALAHYNEITEHNTPKAYKLPISSHESASDRIKRLYVNSKSYATLAKKIYTQLLRRVKYNEIGFYKVPTDDKYKKEVIPIQYISPLDRMQSRVNFILKRQWLLDRHILNALRDRLMTHNQINTENVEEDLISTISRIFGIDINESIEDDRYQDSIKILKQHYFKYEGLDSYDYEFLDDETKSWNYEDAVEYIAELNQYIKEFVGEDETTDESPQKKEPLTTIEKEWEDLYAKLLDGILSNTLEKNEYYKISSIAQELVQEYDFLIENKVFLETGKLNMKCKFVQSLKQELLKKIHAKDDDTKLELSTNFISEKKSEYLLLQDTIEHYPFIRALQDFDYKTLLYS</sequence>
<dbReference type="AlphaFoldDB" id="A0AAJ4A2V6"/>
<organism evidence="1 2">
    <name type="scientific">Sulfurimonas xiamenensis</name>
    <dbReference type="NCBI Taxonomy" id="2590021"/>
    <lineage>
        <taxon>Bacteria</taxon>
        <taxon>Pseudomonadati</taxon>
        <taxon>Campylobacterota</taxon>
        <taxon>Epsilonproteobacteria</taxon>
        <taxon>Campylobacterales</taxon>
        <taxon>Sulfurimonadaceae</taxon>
        <taxon>Sulfurimonas</taxon>
    </lineage>
</organism>
<proteinExistence type="predicted"/>
<gene>
    <name evidence="1" type="ORF">FJR47_02745</name>
</gene>
<accession>A0AAJ4A2V6</accession>
<protein>
    <submittedName>
        <fullName evidence="1">Uncharacterized protein</fullName>
    </submittedName>
</protein>